<evidence type="ECO:0000259" key="4">
    <source>
        <dbReference type="PROSITE" id="PS01124"/>
    </source>
</evidence>
<keyword evidence="6" id="KW-1185">Reference proteome</keyword>
<accession>A0A1C7IGB7</accession>
<dbReference type="STRING" id="1796616.A4V09_18115"/>
<dbReference type="Gene3D" id="2.60.120.10">
    <property type="entry name" value="Jelly Rolls"/>
    <property type="match status" value="1"/>
</dbReference>
<dbReference type="RefSeq" id="WP_065543615.1">
    <property type="nucleotide sequence ID" value="NZ_CP015405.2"/>
</dbReference>
<keyword evidence="3" id="KW-0804">Transcription</keyword>
<organism evidence="5 6">
    <name type="scientific">Blautia pseudococcoides</name>
    <dbReference type="NCBI Taxonomy" id="1796616"/>
    <lineage>
        <taxon>Bacteria</taxon>
        <taxon>Bacillati</taxon>
        <taxon>Bacillota</taxon>
        <taxon>Clostridia</taxon>
        <taxon>Lachnospirales</taxon>
        <taxon>Lachnospiraceae</taxon>
        <taxon>Blautia</taxon>
    </lineage>
</organism>
<keyword evidence="1" id="KW-0805">Transcription regulation</keyword>
<dbReference type="PANTHER" id="PTHR43280:SF2">
    <property type="entry name" value="HTH-TYPE TRANSCRIPTIONAL REGULATOR EXSA"/>
    <property type="match status" value="1"/>
</dbReference>
<dbReference type="SUPFAM" id="SSF51215">
    <property type="entry name" value="Regulatory protein AraC"/>
    <property type="match status" value="1"/>
</dbReference>
<dbReference type="GO" id="GO:0003700">
    <property type="term" value="F:DNA-binding transcription factor activity"/>
    <property type="evidence" value="ECO:0007669"/>
    <property type="project" value="InterPro"/>
</dbReference>
<evidence type="ECO:0000313" key="5">
    <source>
        <dbReference type="EMBL" id="ANU77489.1"/>
    </source>
</evidence>
<gene>
    <name evidence="5" type="ORF">A4V09_18115</name>
</gene>
<evidence type="ECO:0000256" key="1">
    <source>
        <dbReference type="ARBA" id="ARBA00023015"/>
    </source>
</evidence>
<dbReference type="AlphaFoldDB" id="A0A1C7IGB7"/>
<dbReference type="InterPro" id="IPR014710">
    <property type="entry name" value="RmlC-like_jellyroll"/>
</dbReference>
<proteinExistence type="predicted"/>
<dbReference type="InterPro" id="IPR009057">
    <property type="entry name" value="Homeodomain-like_sf"/>
</dbReference>
<dbReference type="InterPro" id="IPR003313">
    <property type="entry name" value="AraC-bd"/>
</dbReference>
<dbReference type="EMBL" id="CP015405">
    <property type="protein sequence ID" value="ANU77489.1"/>
    <property type="molecule type" value="Genomic_DNA"/>
</dbReference>
<dbReference type="Gene3D" id="1.10.10.60">
    <property type="entry name" value="Homeodomain-like"/>
    <property type="match status" value="1"/>
</dbReference>
<dbReference type="CDD" id="cd02208">
    <property type="entry name" value="cupin_RmlC-like"/>
    <property type="match status" value="1"/>
</dbReference>
<evidence type="ECO:0000313" key="6">
    <source>
        <dbReference type="Proteomes" id="UP000092574"/>
    </source>
</evidence>
<dbReference type="PANTHER" id="PTHR43280">
    <property type="entry name" value="ARAC-FAMILY TRANSCRIPTIONAL REGULATOR"/>
    <property type="match status" value="1"/>
</dbReference>
<name>A0A1C7IGB7_9FIRM</name>
<reference evidence="5" key="1">
    <citation type="submission" date="2017-04" db="EMBL/GenBank/DDBJ databases">
        <title>Complete Genome Sequences of Twelve Strains of a Stable Defined Moderately Diverse Mouse Microbiota 2 (sDMDMm2).</title>
        <authorList>
            <person name="Uchimura Y."/>
            <person name="Wyss M."/>
            <person name="Brugiroux S."/>
            <person name="Limenitakis J.P."/>
            <person name="Stecher B."/>
            <person name="McCoy K.D."/>
            <person name="Macpherson A.J."/>
        </authorList>
    </citation>
    <scope>NUCLEOTIDE SEQUENCE</scope>
    <source>
        <strain evidence="5">YL58</strain>
    </source>
</reference>
<dbReference type="InterPro" id="IPR037923">
    <property type="entry name" value="HTH-like"/>
</dbReference>
<dbReference type="Proteomes" id="UP000092574">
    <property type="component" value="Chromosome"/>
</dbReference>
<evidence type="ECO:0000256" key="3">
    <source>
        <dbReference type="ARBA" id="ARBA00023163"/>
    </source>
</evidence>
<dbReference type="InterPro" id="IPR018062">
    <property type="entry name" value="HTH_AraC-typ_CS"/>
</dbReference>
<dbReference type="Pfam" id="PF02311">
    <property type="entry name" value="AraC_binding"/>
    <property type="match status" value="1"/>
</dbReference>
<dbReference type="SUPFAM" id="SSF46689">
    <property type="entry name" value="Homeodomain-like"/>
    <property type="match status" value="1"/>
</dbReference>
<dbReference type="GO" id="GO:0043565">
    <property type="term" value="F:sequence-specific DNA binding"/>
    <property type="evidence" value="ECO:0007669"/>
    <property type="project" value="InterPro"/>
</dbReference>
<dbReference type="OrthoDB" id="2329780at2"/>
<sequence>MADVNYKLSLEGIQFHIVSVGRGNTGHIKMHSHSIASYEIHYIESGQGVLRLRRDEYTLKKGTFYLTGPGIAHEQITISQEPMREIVMYYTVPLVCGGGENRKSHKKREPWLEQLLSQRFWIGEGPREVWEPFRRIIGEIQEKPPGYRTLVPFLAGGLFISLGRLYQTGAMDTGDTYVPCSDEVKYLQIERIFLDDPVHITIQKLAKELGLSVRQVQRLMKSHYGMTFRQMQMENKLELVCRMLEEKVNSLEEIAERTGFSSADYLGYCFKQKYGIPPGKYRRKEEDSVSWQKY</sequence>
<dbReference type="Pfam" id="PF12833">
    <property type="entry name" value="HTH_18"/>
    <property type="match status" value="1"/>
</dbReference>
<dbReference type="SMART" id="SM00342">
    <property type="entry name" value="HTH_ARAC"/>
    <property type="match status" value="1"/>
</dbReference>
<keyword evidence="2" id="KW-0238">DNA-binding</keyword>
<dbReference type="InterPro" id="IPR018060">
    <property type="entry name" value="HTH_AraC"/>
</dbReference>
<dbReference type="PROSITE" id="PS01124">
    <property type="entry name" value="HTH_ARAC_FAMILY_2"/>
    <property type="match status" value="1"/>
</dbReference>
<protein>
    <submittedName>
        <fullName evidence="5">AraC family transcriptional regulator</fullName>
    </submittedName>
</protein>
<evidence type="ECO:0000256" key="2">
    <source>
        <dbReference type="ARBA" id="ARBA00023125"/>
    </source>
</evidence>
<dbReference type="PROSITE" id="PS00041">
    <property type="entry name" value="HTH_ARAC_FAMILY_1"/>
    <property type="match status" value="1"/>
</dbReference>
<dbReference type="KEGG" id="byl:A4V09_18115"/>
<feature type="domain" description="HTH araC/xylS-type" evidence="4">
    <location>
        <begin position="194"/>
        <end position="284"/>
    </location>
</feature>